<keyword evidence="11" id="KW-1185">Reference proteome</keyword>
<evidence type="ECO:0000256" key="1">
    <source>
        <dbReference type="ARBA" id="ARBA00004479"/>
    </source>
</evidence>
<proteinExistence type="inferred from homology"/>
<dbReference type="GO" id="GO:0005886">
    <property type="term" value="C:plasma membrane"/>
    <property type="evidence" value="ECO:0000318"/>
    <property type="project" value="GO_Central"/>
</dbReference>
<feature type="region of interest" description="Disordered" evidence="7">
    <location>
        <begin position="32"/>
        <end position="126"/>
    </location>
</feature>
<dbReference type="AlphaFoldDB" id="A0A803THF8"/>
<dbReference type="PANTHER" id="PTHR15076:SF15">
    <property type="entry name" value="CD99 ANTIGEN"/>
    <property type="match status" value="1"/>
</dbReference>
<dbReference type="KEGG" id="acs:100557289"/>
<sequence>MERLALFVSAALLLLASQSRGQDFDLEDALSDIAEPTKKPTLPTKHTPLLDDLDLGDAVIGEDPHKPDPPRPQPNPGTHEDTGGLSDADLADGGVLPADPPAGPGGRASNPSKGGHGSGSNENAEGSQGMLAGIISSVVVAIAGAVSSFIAYQKKKLCFKQSDQENVNMESQQGAHAEPPVQRTLLQKS</sequence>
<dbReference type="GeneTree" id="ENSGT00980000200213"/>
<keyword evidence="6 8" id="KW-0472">Membrane</keyword>
<reference evidence="10" key="2">
    <citation type="submission" date="2025-08" db="UniProtKB">
        <authorList>
            <consortium name="Ensembl"/>
        </authorList>
    </citation>
    <scope>IDENTIFICATION</scope>
</reference>
<dbReference type="RefSeq" id="XP_008105356.1">
    <property type="nucleotide sequence ID" value="XM_008107149.3"/>
</dbReference>
<feature type="chain" id="PRO_5032746040" description="CD99 molecule (Xg blood group)" evidence="9">
    <location>
        <begin position="22"/>
        <end position="189"/>
    </location>
</feature>
<evidence type="ECO:0000256" key="4">
    <source>
        <dbReference type="ARBA" id="ARBA00022729"/>
    </source>
</evidence>
<feature type="signal peptide" evidence="9">
    <location>
        <begin position="1"/>
        <end position="21"/>
    </location>
</feature>
<dbReference type="PANTHER" id="PTHR15076">
    <property type="entry name" value="CD99/MIC2 PROTEIN RELATED"/>
    <property type="match status" value="1"/>
</dbReference>
<evidence type="ECO:0000313" key="11">
    <source>
        <dbReference type="Proteomes" id="UP000001646"/>
    </source>
</evidence>
<evidence type="ECO:0000256" key="2">
    <source>
        <dbReference type="ARBA" id="ARBA00008763"/>
    </source>
</evidence>
<dbReference type="GO" id="GO:0072683">
    <property type="term" value="P:T cell extravasation"/>
    <property type="evidence" value="ECO:0000318"/>
    <property type="project" value="GO_Central"/>
</dbReference>
<evidence type="ECO:0000256" key="7">
    <source>
        <dbReference type="SAM" id="MobiDB-lite"/>
    </source>
</evidence>
<protein>
    <recommendedName>
        <fullName evidence="12">CD99 molecule (Xg blood group)</fullName>
    </recommendedName>
</protein>
<reference evidence="10" key="3">
    <citation type="submission" date="2025-09" db="UniProtKB">
        <authorList>
            <consortium name="Ensembl"/>
        </authorList>
    </citation>
    <scope>IDENTIFICATION</scope>
</reference>
<evidence type="ECO:0000256" key="5">
    <source>
        <dbReference type="ARBA" id="ARBA00022989"/>
    </source>
</evidence>
<evidence type="ECO:0000256" key="3">
    <source>
        <dbReference type="ARBA" id="ARBA00022692"/>
    </source>
</evidence>
<dbReference type="GO" id="GO:0034109">
    <property type="term" value="P:homotypic cell-cell adhesion"/>
    <property type="evidence" value="ECO:0000318"/>
    <property type="project" value="GO_Central"/>
</dbReference>
<dbReference type="Pfam" id="PF12301">
    <property type="entry name" value="CD99L2"/>
    <property type="match status" value="1"/>
</dbReference>
<dbReference type="CTD" id="4267"/>
<keyword evidence="3 8" id="KW-0812">Transmembrane</keyword>
<evidence type="ECO:0000313" key="10">
    <source>
        <dbReference type="Ensembl" id="ENSACAP00000034648.1"/>
    </source>
</evidence>
<comment type="similarity">
    <text evidence="2">Belongs to the CD99 family.</text>
</comment>
<dbReference type="GO" id="GO:2000391">
    <property type="term" value="P:positive regulation of neutrophil extravasation"/>
    <property type="evidence" value="ECO:0000318"/>
    <property type="project" value="GO_Central"/>
</dbReference>
<keyword evidence="4 9" id="KW-0732">Signal</keyword>
<gene>
    <name evidence="10" type="primary">cd99</name>
</gene>
<dbReference type="InParanoid" id="A0A803THF8"/>
<feature type="transmembrane region" description="Helical" evidence="8">
    <location>
        <begin position="130"/>
        <end position="152"/>
    </location>
</feature>
<evidence type="ECO:0000256" key="8">
    <source>
        <dbReference type="SAM" id="Phobius"/>
    </source>
</evidence>
<dbReference type="OrthoDB" id="8963727at2759"/>
<reference evidence="10 11" key="1">
    <citation type="submission" date="2009-12" db="EMBL/GenBank/DDBJ databases">
        <title>The Genome Sequence of Anolis carolinensis (Green Anole Lizard).</title>
        <authorList>
            <consortium name="The Genome Sequencing Platform"/>
            <person name="Di Palma F."/>
            <person name="Alfoldi J."/>
            <person name="Heiman D."/>
            <person name="Young S."/>
            <person name="Grabherr M."/>
            <person name="Johnson J."/>
            <person name="Lander E.S."/>
            <person name="Lindblad-Toh K."/>
        </authorList>
    </citation>
    <scope>NUCLEOTIDE SEQUENCE [LARGE SCALE GENOMIC DNA]</scope>
    <source>
        <strain evidence="10 11">JBL SC #1</strain>
    </source>
</reference>
<feature type="compositionally biased region" description="Low complexity" evidence="7">
    <location>
        <begin position="83"/>
        <end position="97"/>
    </location>
</feature>
<dbReference type="InterPro" id="IPR022078">
    <property type="entry name" value="CD99L2"/>
</dbReference>
<feature type="compositionally biased region" description="Polar residues" evidence="7">
    <location>
        <begin position="165"/>
        <end position="174"/>
    </location>
</feature>
<feature type="region of interest" description="Disordered" evidence="7">
    <location>
        <begin position="165"/>
        <end position="189"/>
    </location>
</feature>
<accession>A0A803THF8</accession>
<dbReference type="Proteomes" id="UP000001646">
    <property type="component" value="Chromosome 3"/>
</dbReference>
<name>A0A803THF8_ANOCA</name>
<organism evidence="10 11">
    <name type="scientific">Anolis carolinensis</name>
    <name type="common">Green anole</name>
    <name type="synonym">American chameleon</name>
    <dbReference type="NCBI Taxonomy" id="28377"/>
    <lineage>
        <taxon>Eukaryota</taxon>
        <taxon>Metazoa</taxon>
        <taxon>Chordata</taxon>
        <taxon>Craniata</taxon>
        <taxon>Vertebrata</taxon>
        <taxon>Euteleostomi</taxon>
        <taxon>Lepidosauria</taxon>
        <taxon>Squamata</taxon>
        <taxon>Bifurcata</taxon>
        <taxon>Unidentata</taxon>
        <taxon>Episquamata</taxon>
        <taxon>Toxicofera</taxon>
        <taxon>Iguania</taxon>
        <taxon>Dactyloidae</taxon>
        <taxon>Anolis</taxon>
    </lineage>
</organism>
<evidence type="ECO:0000256" key="6">
    <source>
        <dbReference type="ARBA" id="ARBA00023136"/>
    </source>
</evidence>
<evidence type="ECO:0000256" key="9">
    <source>
        <dbReference type="SAM" id="SignalP"/>
    </source>
</evidence>
<dbReference type="Ensembl" id="ENSACAT00000038946.1">
    <property type="protein sequence ID" value="ENSACAP00000034648.1"/>
    <property type="gene ID" value="ENSACAG00000035473.1"/>
</dbReference>
<dbReference type="GeneID" id="100557289"/>
<comment type="subcellular location">
    <subcellularLocation>
        <location evidence="1">Membrane</location>
        <topology evidence="1">Single-pass type I membrane protein</topology>
    </subcellularLocation>
</comment>
<keyword evidence="5 8" id="KW-1133">Transmembrane helix</keyword>
<evidence type="ECO:0008006" key="12">
    <source>
        <dbReference type="Google" id="ProtNLM"/>
    </source>
</evidence>